<protein>
    <submittedName>
        <fullName evidence="2">Uncharacterized protein</fullName>
    </submittedName>
</protein>
<feature type="region of interest" description="Disordered" evidence="1">
    <location>
        <begin position="22"/>
        <end position="55"/>
    </location>
</feature>
<gene>
    <name evidence="2" type="ORF">Hypma_015382</name>
</gene>
<evidence type="ECO:0000256" key="1">
    <source>
        <dbReference type="SAM" id="MobiDB-lite"/>
    </source>
</evidence>
<organism evidence="2 3">
    <name type="scientific">Hypsizygus marmoreus</name>
    <name type="common">White beech mushroom</name>
    <name type="synonym">Agaricus marmoreus</name>
    <dbReference type="NCBI Taxonomy" id="39966"/>
    <lineage>
        <taxon>Eukaryota</taxon>
        <taxon>Fungi</taxon>
        <taxon>Dikarya</taxon>
        <taxon>Basidiomycota</taxon>
        <taxon>Agaricomycotina</taxon>
        <taxon>Agaricomycetes</taxon>
        <taxon>Agaricomycetidae</taxon>
        <taxon>Agaricales</taxon>
        <taxon>Tricholomatineae</taxon>
        <taxon>Lyophyllaceae</taxon>
        <taxon>Hypsizygus</taxon>
    </lineage>
</organism>
<evidence type="ECO:0000313" key="3">
    <source>
        <dbReference type="Proteomes" id="UP000076154"/>
    </source>
</evidence>
<comment type="caution">
    <text evidence="2">The sequence shown here is derived from an EMBL/GenBank/DDBJ whole genome shotgun (WGS) entry which is preliminary data.</text>
</comment>
<dbReference type="InParanoid" id="A0A369KAQ9"/>
<evidence type="ECO:0000313" key="2">
    <source>
        <dbReference type="EMBL" id="RDB28893.1"/>
    </source>
</evidence>
<feature type="compositionally biased region" description="Basic and acidic residues" evidence="1">
    <location>
        <begin position="39"/>
        <end position="55"/>
    </location>
</feature>
<keyword evidence="3" id="KW-1185">Reference proteome</keyword>
<reference evidence="2" key="1">
    <citation type="submission" date="2018-04" db="EMBL/GenBank/DDBJ databases">
        <title>Whole genome sequencing of Hypsizygus marmoreus.</title>
        <authorList>
            <person name="Choi I.-G."/>
            <person name="Min B."/>
            <person name="Kim J.-G."/>
            <person name="Kim S."/>
            <person name="Oh Y.-L."/>
            <person name="Kong W.-S."/>
            <person name="Park H."/>
            <person name="Jeong J."/>
            <person name="Song E.-S."/>
        </authorList>
    </citation>
    <scope>NUCLEOTIDE SEQUENCE [LARGE SCALE GENOMIC DNA]</scope>
    <source>
        <strain evidence="2">51987-8</strain>
    </source>
</reference>
<name>A0A369KAQ9_HYPMA</name>
<dbReference type="AlphaFoldDB" id="A0A369KAQ9"/>
<dbReference type="EMBL" id="LUEZ02000010">
    <property type="protein sequence ID" value="RDB28893.1"/>
    <property type="molecule type" value="Genomic_DNA"/>
</dbReference>
<accession>A0A369KAQ9</accession>
<proteinExistence type="predicted"/>
<dbReference type="Proteomes" id="UP000076154">
    <property type="component" value="Unassembled WGS sequence"/>
</dbReference>
<sequence length="75" mass="8963">MPASTMGTTKAARCREYYSRNQPVLQQKARERASKRKATMSDEDREEMKRRHREAAARYRAANRLVLKMNAWKYR</sequence>